<dbReference type="Gene3D" id="3.30.70.330">
    <property type="match status" value="2"/>
</dbReference>
<reference evidence="8" key="1">
    <citation type="submission" date="2021-03" db="EMBL/GenBank/DDBJ databases">
        <authorList>
            <person name="Li Z."/>
            <person name="Yang C."/>
        </authorList>
    </citation>
    <scope>NUCLEOTIDE SEQUENCE</scope>
    <source>
        <strain evidence="8">Dzin_1.0</strain>
        <tissue evidence="8">Leaf</tissue>
    </source>
</reference>
<dbReference type="InterPro" id="IPR000504">
    <property type="entry name" value="RRM_dom"/>
</dbReference>
<dbReference type="EMBL" id="JAGGNH010000001">
    <property type="protein sequence ID" value="KAJ0988180.1"/>
    <property type="molecule type" value="Genomic_DNA"/>
</dbReference>
<name>A0A9D5DCC2_9LILI</name>
<dbReference type="Pfam" id="PF07744">
    <property type="entry name" value="SPOC"/>
    <property type="match status" value="1"/>
</dbReference>
<dbReference type="GO" id="GO:0003723">
    <property type="term" value="F:RNA binding"/>
    <property type="evidence" value="ECO:0007669"/>
    <property type="project" value="UniProtKB-UniRule"/>
</dbReference>
<dbReference type="InterPro" id="IPR012677">
    <property type="entry name" value="Nucleotide-bd_a/b_plait_sf"/>
</dbReference>
<dbReference type="SMART" id="SM00360">
    <property type="entry name" value="RRM"/>
    <property type="match status" value="2"/>
</dbReference>
<gene>
    <name evidence="8" type="ORF">J5N97_006536</name>
</gene>
<evidence type="ECO:0000256" key="2">
    <source>
        <dbReference type="ARBA" id="ARBA00022884"/>
    </source>
</evidence>
<evidence type="ECO:0000256" key="4">
    <source>
        <dbReference type="PROSITE-ProRule" id="PRU00176"/>
    </source>
</evidence>
<dbReference type="SUPFAM" id="SSF54928">
    <property type="entry name" value="RNA-binding domain, RBD"/>
    <property type="match status" value="2"/>
</dbReference>
<feature type="domain" description="RRM" evidence="7">
    <location>
        <begin position="375"/>
        <end position="449"/>
    </location>
</feature>
<evidence type="ECO:0000256" key="1">
    <source>
        <dbReference type="ARBA" id="ARBA00004123"/>
    </source>
</evidence>
<accession>A0A9D5DCC2</accession>
<dbReference type="OrthoDB" id="439808at2759"/>
<feature type="compositionally biased region" description="Basic and acidic residues" evidence="5">
    <location>
        <begin position="326"/>
        <end position="354"/>
    </location>
</feature>
<feature type="compositionally biased region" description="Polar residues" evidence="5">
    <location>
        <begin position="1121"/>
        <end position="1143"/>
    </location>
</feature>
<proteinExistence type="predicted"/>
<organism evidence="8 9">
    <name type="scientific">Dioscorea zingiberensis</name>
    <dbReference type="NCBI Taxonomy" id="325984"/>
    <lineage>
        <taxon>Eukaryota</taxon>
        <taxon>Viridiplantae</taxon>
        <taxon>Streptophyta</taxon>
        <taxon>Embryophyta</taxon>
        <taxon>Tracheophyta</taxon>
        <taxon>Spermatophyta</taxon>
        <taxon>Magnoliopsida</taxon>
        <taxon>Liliopsida</taxon>
        <taxon>Dioscoreales</taxon>
        <taxon>Dioscoreaceae</taxon>
        <taxon>Dioscorea</taxon>
    </lineage>
</organism>
<dbReference type="Pfam" id="PF00076">
    <property type="entry name" value="RRM_1"/>
    <property type="match status" value="2"/>
</dbReference>
<feature type="transmembrane region" description="Helical" evidence="6">
    <location>
        <begin position="74"/>
        <end position="97"/>
    </location>
</feature>
<evidence type="ECO:0000259" key="7">
    <source>
        <dbReference type="PROSITE" id="PS50102"/>
    </source>
</evidence>
<keyword evidence="6" id="KW-0812">Transmembrane</keyword>
<dbReference type="PROSITE" id="PS50102">
    <property type="entry name" value="RRM"/>
    <property type="match status" value="2"/>
</dbReference>
<dbReference type="InterPro" id="IPR035979">
    <property type="entry name" value="RBD_domain_sf"/>
</dbReference>
<keyword evidence="6" id="KW-0472">Membrane</keyword>
<evidence type="ECO:0000256" key="6">
    <source>
        <dbReference type="SAM" id="Phobius"/>
    </source>
</evidence>
<reference evidence="8" key="2">
    <citation type="journal article" date="2022" name="Hortic Res">
        <title>The genome of Dioscorea zingiberensis sheds light on the biosynthesis, origin and evolution of the medicinally important diosgenin saponins.</title>
        <authorList>
            <person name="Li Y."/>
            <person name="Tan C."/>
            <person name="Li Z."/>
            <person name="Guo J."/>
            <person name="Li S."/>
            <person name="Chen X."/>
            <person name="Wang C."/>
            <person name="Dai X."/>
            <person name="Yang H."/>
            <person name="Song W."/>
            <person name="Hou L."/>
            <person name="Xu J."/>
            <person name="Tong Z."/>
            <person name="Xu A."/>
            <person name="Yuan X."/>
            <person name="Wang W."/>
            <person name="Yang Q."/>
            <person name="Chen L."/>
            <person name="Sun Z."/>
            <person name="Wang K."/>
            <person name="Pan B."/>
            <person name="Chen J."/>
            <person name="Bao Y."/>
            <person name="Liu F."/>
            <person name="Qi X."/>
            <person name="Gang D.R."/>
            <person name="Wen J."/>
            <person name="Li J."/>
        </authorList>
    </citation>
    <scope>NUCLEOTIDE SEQUENCE</scope>
    <source>
        <strain evidence="8">Dzin_1.0</strain>
    </source>
</reference>
<keyword evidence="9" id="KW-1185">Reference proteome</keyword>
<dbReference type="GO" id="GO:0005634">
    <property type="term" value="C:nucleus"/>
    <property type="evidence" value="ECO:0007669"/>
    <property type="project" value="UniProtKB-SubCell"/>
</dbReference>
<dbReference type="CDD" id="cd21546">
    <property type="entry name" value="SPOC_FPA-like"/>
    <property type="match status" value="1"/>
</dbReference>
<evidence type="ECO:0000256" key="5">
    <source>
        <dbReference type="SAM" id="MobiDB-lite"/>
    </source>
</evidence>
<evidence type="ECO:0000256" key="3">
    <source>
        <dbReference type="ARBA" id="ARBA00023242"/>
    </source>
</evidence>
<keyword evidence="3" id="KW-0539">Nucleus</keyword>
<sequence>MAAEAIEAQPVEILMEPENNQESIFSSRTLTSLAEISRSPGHLLLLQLWQRDEHLSGYRISVQELHLDSLKREVFHLCCLFFAFHFFFLALLFTSSAWGLRRGERCQRWWVPFSLSLITSVALVSAVQMKLFGVQRVKRLLQSERGCDRALTRCVQELRLKGASFDLSMEPQNASNMKNTSVAAQRWLLRVKKMPQSYVKRNVNWALKKEHANHRTKYLQMAKGGGSREVSRRDYELRFEEKGRPSGWGVAPPSRHLWVGNLSPEVSPNVLSEQFLRFGDLEDIAYVPGRSYAFVNYMKKDDAALAMRSLQGIIIEGMPLRIEFAKGERPPLSSQDKEYQRYGSERHSHKHGDARPFQPGKSYDSSKGNKDAEPSEILWIGFPVPMNIDETVLRRAFSPFGEIERITTFPGRTYAFVQYRSVISACRAKEALHGKLFDNPRIRVCFAKSDVPPVDQGRNLTEGPHPPHFRSNYHPGLSGRTIEAFHGERGFESPMASPQFVSNFERKHGDPGAAGSGRISIVQTGLAPGPNPGSPFEHIRLQDYGSHRTPEDTYEHYRNSPMRDRDVPWHDPPFERPRRSPFSEDPWIVGDANFPSAKKLKTDSLADRELPEYPFTEFEKVKHDSIPQKFFPGMQEPYSSERNIDSLPFGLKGILNHPRNLPCPPAESDDSWISSDGFNALPPLSSSKSQNFSCEYHRPPPLELWKWEGIIAKGGTPICRARCFPVGKVLDFMLPDILDCTARTGLDMLAKHYYQAAGTWVVFFVPETDADIVFYNEFLHYLGEKQRAAVAKLGDKISLFLVPPSEFSEHVLKVPGKMSISGLILKFQQSDSSSSSFHYPADAMESKLLPLMPWPSDGNNLREDASFIRPNSPIFPSSALGENSNQSSLGCLAPLTSFPPQKSSDLPYLGTIHAREKQPEFNMEIRQDHPPQPTPPFKQSWASDMQIPNPGIGSFPPPPPSAASHSVGNSVVERYPLANLRVASDTSSGNYKPETSDIIHLPNSKFPQQQETKPSSSLPMPLQPEQLAQLAAFLEQHKQVGRELVSSTGESLSSNPSLISNAAVPSGPHTAHPPIPSVPAGPRVTYGSVSPGVSVDRIMHASLPLNSAGPQLCQAENLQQHHPPNVTGFQGNPVPQSNQQAPSRTMDEGEPDPQKRLQATLQLAASLLQQIQQQSKT</sequence>
<feature type="region of interest" description="Disordered" evidence="5">
    <location>
        <begin position="984"/>
        <end position="1019"/>
    </location>
</feature>
<dbReference type="InterPro" id="IPR012921">
    <property type="entry name" value="SPOC_C"/>
</dbReference>
<feature type="region of interest" description="Disordered" evidence="5">
    <location>
        <begin position="326"/>
        <end position="370"/>
    </location>
</feature>
<dbReference type="Proteomes" id="UP001085076">
    <property type="component" value="Miscellaneous, Linkage group lg01"/>
</dbReference>
<evidence type="ECO:0000313" key="8">
    <source>
        <dbReference type="EMBL" id="KAJ0988180.1"/>
    </source>
</evidence>
<feature type="transmembrane region" description="Helical" evidence="6">
    <location>
        <begin position="109"/>
        <end position="129"/>
    </location>
</feature>
<keyword evidence="2 4" id="KW-0694">RNA-binding</keyword>
<comment type="caution">
    <text evidence="8">The sequence shown here is derived from an EMBL/GenBank/DDBJ whole genome shotgun (WGS) entry which is preliminary data.</text>
</comment>
<feature type="domain" description="RRM" evidence="7">
    <location>
        <begin position="255"/>
        <end position="327"/>
    </location>
</feature>
<keyword evidence="6" id="KW-1133">Transmembrane helix</keyword>
<feature type="region of interest" description="Disordered" evidence="5">
    <location>
        <begin position="1121"/>
        <end position="1156"/>
    </location>
</feature>
<comment type="subcellular location">
    <subcellularLocation>
        <location evidence="1">Nucleus</location>
    </subcellularLocation>
</comment>
<evidence type="ECO:0000313" key="9">
    <source>
        <dbReference type="Proteomes" id="UP001085076"/>
    </source>
</evidence>
<dbReference type="PANTHER" id="PTHR23189">
    <property type="entry name" value="RNA RECOGNITION MOTIF-CONTAINING"/>
    <property type="match status" value="1"/>
</dbReference>
<feature type="compositionally biased region" description="Polar residues" evidence="5">
    <location>
        <begin position="1005"/>
        <end position="1018"/>
    </location>
</feature>
<protein>
    <recommendedName>
        <fullName evidence="7">RRM domain-containing protein</fullName>
    </recommendedName>
</protein>
<dbReference type="CDD" id="cd00590">
    <property type="entry name" value="RRM_SF"/>
    <property type="match status" value="1"/>
</dbReference>
<dbReference type="AlphaFoldDB" id="A0A9D5DCC2"/>
<dbReference type="FunFam" id="3.30.70.330:FF:000522">
    <property type="entry name" value="RNA recognition motif (RRM)-containing protein"/>
    <property type="match status" value="1"/>
</dbReference>